<protein>
    <submittedName>
        <fullName evidence="2">Short-chain dehydrogenase/reductase SDR</fullName>
    </submittedName>
</protein>
<reference evidence="2" key="1">
    <citation type="submission" date="2006-05" db="EMBL/GenBank/DDBJ databases">
        <title>Complete sequence of chromosome 2 of Burkholderia cenocepacia AU 1054.</title>
        <authorList>
            <consortium name="US DOE Joint Genome Institute"/>
            <person name="Copeland A."/>
            <person name="Lucas S."/>
            <person name="Lapidus A."/>
            <person name="Barry K."/>
            <person name="Detter J.C."/>
            <person name="Glavina del Rio T."/>
            <person name="Hammon N."/>
            <person name="Israni S."/>
            <person name="Dalin E."/>
            <person name="Tice H."/>
            <person name="Pitluck S."/>
            <person name="Chain P."/>
            <person name="Malfatti S."/>
            <person name="Shin M."/>
            <person name="Vergez L."/>
            <person name="Schmutz J."/>
            <person name="Larimer F."/>
            <person name="Land M."/>
            <person name="Hauser L."/>
            <person name="Kyrpides N."/>
            <person name="Lykidis A."/>
            <person name="LiPuma J.J."/>
            <person name="Konstantinidis K."/>
            <person name="Tiedje J.M."/>
            <person name="Richardson P."/>
        </authorList>
    </citation>
    <scope>NUCLEOTIDE SEQUENCE [LARGE SCALE GENOMIC DNA]</scope>
    <source>
        <strain evidence="2">AU 1054</strain>
    </source>
</reference>
<dbReference type="CDD" id="cd05233">
    <property type="entry name" value="SDR_c"/>
    <property type="match status" value="1"/>
</dbReference>
<proteinExistence type="inferred from homology"/>
<dbReference type="InterPro" id="IPR020904">
    <property type="entry name" value="Sc_DH/Rdtase_CS"/>
</dbReference>
<dbReference type="PRINTS" id="PR00081">
    <property type="entry name" value="GDHRDH"/>
</dbReference>
<dbReference type="Pfam" id="PF13561">
    <property type="entry name" value="adh_short_C2"/>
    <property type="match status" value="1"/>
</dbReference>
<evidence type="ECO:0000313" key="2">
    <source>
        <dbReference type="EMBL" id="ABF78921.1"/>
    </source>
</evidence>
<dbReference type="PANTHER" id="PTHR42760">
    <property type="entry name" value="SHORT-CHAIN DEHYDROGENASES/REDUCTASES FAMILY MEMBER"/>
    <property type="match status" value="1"/>
</dbReference>
<dbReference type="InterPro" id="IPR002347">
    <property type="entry name" value="SDR_fam"/>
</dbReference>
<sequence length="268" mass="27939">MTASDLLKPYDGLRVLVTGGASGIGLEIADAFAECGARVHVCDASQASIAALADRPPRAATGAISATLADVSDPAAVERVFADVSTRLGGLDVLVNNAGIAGPTGGIDEIDPVQWEQTVAINLNAQFQFARRAVPLLRESKPGGAIIALSSVAGRLGYAFRTPYAATKWAVVGLVKSLAIELGPLGIRVNAIQPGIVRGPRMRRVIEARAQQLGIGYDEMEQRYLEKISLRRMTDPAEIAATALFLCSPGGHGITGQAISVCGNVEVL</sequence>
<gene>
    <name evidence="2" type="ordered locus">Bcen_4032</name>
</gene>
<evidence type="ECO:0000256" key="1">
    <source>
        <dbReference type="ARBA" id="ARBA00006484"/>
    </source>
</evidence>
<name>A0A0H2XV93_BURO1</name>
<organism evidence="2">
    <name type="scientific">Burkholderia orbicola (strain AU 1054)</name>
    <dbReference type="NCBI Taxonomy" id="331271"/>
    <lineage>
        <taxon>Bacteria</taxon>
        <taxon>Pseudomonadati</taxon>
        <taxon>Pseudomonadota</taxon>
        <taxon>Betaproteobacteria</taxon>
        <taxon>Burkholderiales</taxon>
        <taxon>Burkholderiaceae</taxon>
        <taxon>Burkholderia</taxon>
        <taxon>Burkholderia cepacia complex</taxon>
        <taxon>Burkholderia orbicola</taxon>
    </lineage>
</organism>
<dbReference type="NCBIfam" id="NF009466">
    <property type="entry name" value="PRK12826.1-2"/>
    <property type="match status" value="1"/>
</dbReference>
<dbReference type="EMBL" id="CP000379">
    <property type="protein sequence ID" value="ABF78921.1"/>
    <property type="molecule type" value="Genomic_DNA"/>
</dbReference>
<dbReference type="HOGENOM" id="CLU_010194_1_0_4"/>
<accession>A0A0H2XV93</accession>
<dbReference type="PRINTS" id="PR00080">
    <property type="entry name" value="SDRFAMILY"/>
</dbReference>
<dbReference type="InterPro" id="IPR036291">
    <property type="entry name" value="NAD(P)-bd_dom_sf"/>
</dbReference>
<dbReference type="PROSITE" id="PS00061">
    <property type="entry name" value="ADH_SHORT"/>
    <property type="match status" value="1"/>
</dbReference>
<dbReference type="SUPFAM" id="SSF51735">
    <property type="entry name" value="NAD(P)-binding Rossmann-fold domains"/>
    <property type="match status" value="1"/>
</dbReference>
<dbReference type="FunFam" id="3.40.50.720:FF:000084">
    <property type="entry name" value="Short-chain dehydrogenase reductase"/>
    <property type="match status" value="1"/>
</dbReference>
<dbReference type="Gene3D" id="3.40.50.720">
    <property type="entry name" value="NAD(P)-binding Rossmann-like Domain"/>
    <property type="match status" value="1"/>
</dbReference>
<dbReference type="GO" id="GO:0016616">
    <property type="term" value="F:oxidoreductase activity, acting on the CH-OH group of donors, NAD or NADP as acceptor"/>
    <property type="evidence" value="ECO:0007669"/>
    <property type="project" value="TreeGrafter"/>
</dbReference>
<comment type="similarity">
    <text evidence="1">Belongs to the short-chain dehydrogenases/reductases (SDR) family.</text>
</comment>
<dbReference type="AlphaFoldDB" id="A0A0H2XV93"/>